<dbReference type="PROSITE" id="PS50088">
    <property type="entry name" value="ANK_REPEAT"/>
    <property type="match status" value="2"/>
</dbReference>
<evidence type="ECO:0000313" key="4">
    <source>
        <dbReference type="EMBL" id="AZA11928.1"/>
    </source>
</evidence>
<dbReference type="RefSeq" id="WP_123934896.1">
    <property type="nucleotide sequence ID" value="NZ_CP033897.1"/>
</dbReference>
<protein>
    <submittedName>
        <fullName evidence="4">Ankyrin repeats (3 copies)</fullName>
    </submittedName>
</protein>
<evidence type="ECO:0000256" key="2">
    <source>
        <dbReference type="ARBA" id="ARBA00023043"/>
    </source>
</evidence>
<dbReference type="OrthoDB" id="306540at2"/>
<dbReference type="SMART" id="SM00248">
    <property type="entry name" value="ANK"/>
    <property type="match status" value="2"/>
</dbReference>
<feature type="repeat" description="ANK" evidence="3">
    <location>
        <begin position="45"/>
        <end position="77"/>
    </location>
</feature>
<dbReference type="Gene3D" id="1.25.40.20">
    <property type="entry name" value="Ankyrin repeat-containing domain"/>
    <property type="match status" value="1"/>
</dbReference>
<gene>
    <name evidence="4" type="ORF">CGERO_08155</name>
</gene>
<organism evidence="4 5">
    <name type="scientific">Corynebacterium gerontici</name>
    <dbReference type="NCBI Taxonomy" id="2079234"/>
    <lineage>
        <taxon>Bacteria</taxon>
        <taxon>Bacillati</taxon>
        <taxon>Actinomycetota</taxon>
        <taxon>Actinomycetes</taxon>
        <taxon>Mycobacteriales</taxon>
        <taxon>Corynebacteriaceae</taxon>
        <taxon>Corynebacterium</taxon>
    </lineage>
</organism>
<dbReference type="PANTHER" id="PTHR24171">
    <property type="entry name" value="ANKYRIN REPEAT DOMAIN-CONTAINING PROTEIN 39-RELATED"/>
    <property type="match status" value="1"/>
</dbReference>
<proteinExistence type="predicted"/>
<dbReference type="InterPro" id="IPR036770">
    <property type="entry name" value="Ankyrin_rpt-contain_sf"/>
</dbReference>
<evidence type="ECO:0000256" key="3">
    <source>
        <dbReference type="PROSITE-ProRule" id="PRU00023"/>
    </source>
</evidence>
<dbReference type="Pfam" id="PF12796">
    <property type="entry name" value="Ank_2"/>
    <property type="match status" value="1"/>
</dbReference>
<keyword evidence="5" id="KW-1185">Reference proteome</keyword>
<accession>A0A3G6J4Q8</accession>
<keyword evidence="1" id="KW-0677">Repeat</keyword>
<dbReference type="PROSITE" id="PS50297">
    <property type="entry name" value="ANK_REP_REGION"/>
    <property type="match status" value="1"/>
</dbReference>
<dbReference type="EMBL" id="CP033897">
    <property type="protein sequence ID" value="AZA11928.1"/>
    <property type="molecule type" value="Genomic_DNA"/>
</dbReference>
<dbReference type="InterPro" id="IPR002110">
    <property type="entry name" value="Ankyrin_rpt"/>
</dbReference>
<reference evidence="4 5" key="1">
    <citation type="submission" date="2018-11" db="EMBL/GenBank/DDBJ databases">
        <authorList>
            <person name="Kleinhagauer T."/>
            <person name="Glaeser S.P."/>
            <person name="Spergser J."/>
            <person name="Ruckert C."/>
            <person name="Kaempfer P."/>
            <person name="Busse H.-J."/>
        </authorList>
    </citation>
    <scope>NUCLEOTIDE SEQUENCE [LARGE SCALE GENOMIC DNA]</scope>
    <source>
        <strain evidence="4 5">W8</strain>
    </source>
</reference>
<dbReference type="Proteomes" id="UP000271587">
    <property type="component" value="Chromosome"/>
</dbReference>
<feature type="repeat" description="ANK" evidence="3">
    <location>
        <begin position="78"/>
        <end position="110"/>
    </location>
</feature>
<dbReference type="SUPFAM" id="SSF48403">
    <property type="entry name" value="Ankyrin repeat"/>
    <property type="match status" value="1"/>
</dbReference>
<evidence type="ECO:0000313" key="5">
    <source>
        <dbReference type="Proteomes" id="UP000271587"/>
    </source>
</evidence>
<sequence length="133" mass="13877">MFSSEPDEETQAFASKIFDLARGGDAHTLAQYIDAGVDANLSNHEGNTLLMLAAYSGNEPALDVLIARGANVDALNDRGQSPLAGAIFKKEQGIVEKLIAAGADPNLGHPSALDTARMFGQTELAERLGGHGS</sequence>
<name>A0A3G6J4Q8_9CORY</name>
<dbReference type="KEGG" id="cgk:CGERO_08155"/>
<keyword evidence="2 3" id="KW-0040">ANK repeat</keyword>
<dbReference type="AlphaFoldDB" id="A0A3G6J4Q8"/>
<evidence type="ECO:0000256" key="1">
    <source>
        <dbReference type="ARBA" id="ARBA00022737"/>
    </source>
</evidence>